<accession>A0A1X2HI38</accession>
<dbReference type="InParanoid" id="A0A1X2HI38"/>
<dbReference type="EMBL" id="MCGN01000003">
    <property type="protein sequence ID" value="ORY98750.1"/>
    <property type="molecule type" value="Genomic_DNA"/>
</dbReference>
<sequence length="65" mass="7399">MPCSSLLLKEVTVLFGVDSVYNWRQVKHFSFSLIPPFLFPGRRGRQGPSSRKLNKVDDMSLGDSR</sequence>
<dbReference type="AlphaFoldDB" id="A0A1X2HI38"/>
<evidence type="ECO:0000256" key="1">
    <source>
        <dbReference type="SAM" id="MobiDB-lite"/>
    </source>
</evidence>
<feature type="compositionally biased region" description="Low complexity" evidence="1">
    <location>
        <begin position="41"/>
        <end position="51"/>
    </location>
</feature>
<evidence type="ECO:0000313" key="3">
    <source>
        <dbReference type="Proteomes" id="UP000242180"/>
    </source>
</evidence>
<comment type="caution">
    <text evidence="2">The sequence shown here is derived from an EMBL/GenBank/DDBJ whole genome shotgun (WGS) entry which is preliminary data.</text>
</comment>
<proteinExistence type="predicted"/>
<feature type="compositionally biased region" description="Basic and acidic residues" evidence="1">
    <location>
        <begin position="54"/>
        <end position="65"/>
    </location>
</feature>
<protein>
    <submittedName>
        <fullName evidence="2">Uncharacterized protein</fullName>
    </submittedName>
</protein>
<reference evidence="2 3" key="1">
    <citation type="submission" date="2016-07" db="EMBL/GenBank/DDBJ databases">
        <title>Pervasive Adenine N6-methylation of Active Genes in Fungi.</title>
        <authorList>
            <consortium name="DOE Joint Genome Institute"/>
            <person name="Mondo S.J."/>
            <person name="Dannebaum R.O."/>
            <person name="Kuo R.C."/>
            <person name="Labutti K."/>
            <person name="Haridas S."/>
            <person name="Kuo A."/>
            <person name="Salamov A."/>
            <person name="Ahrendt S.R."/>
            <person name="Lipzen A."/>
            <person name="Sullivan W."/>
            <person name="Andreopoulos W.B."/>
            <person name="Clum A."/>
            <person name="Lindquist E."/>
            <person name="Daum C."/>
            <person name="Ramamoorthy G.K."/>
            <person name="Gryganskyi A."/>
            <person name="Culley D."/>
            <person name="Magnuson J.K."/>
            <person name="James T.Y."/>
            <person name="O'Malley M.A."/>
            <person name="Stajich J.E."/>
            <person name="Spatafora J.W."/>
            <person name="Visel A."/>
            <person name="Grigoriev I.V."/>
        </authorList>
    </citation>
    <scope>NUCLEOTIDE SEQUENCE [LARGE SCALE GENOMIC DNA]</scope>
    <source>
        <strain evidence="2 3">NRRL 2496</strain>
    </source>
</reference>
<gene>
    <name evidence="2" type="ORF">BCR43DRAFT_488107</name>
</gene>
<organism evidence="2 3">
    <name type="scientific">Syncephalastrum racemosum</name>
    <name type="common">Filamentous fungus</name>
    <dbReference type="NCBI Taxonomy" id="13706"/>
    <lineage>
        <taxon>Eukaryota</taxon>
        <taxon>Fungi</taxon>
        <taxon>Fungi incertae sedis</taxon>
        <taxon>Mucoromycota</taxon>
        <taxon>Mucoromycotina</taxon>
        <taxon>Mucoromycetes</taxon>
        <taxon>Mucorales</taxon>
        <taxon>Syncephalastraceae</taxon>
        <taxon>Syncephalastrum</taxon>
    </lineage>
</organism>
<feature type="region of interest" description="Disordered" evidence="1">
    <location>
        <begin position="41"/>
        <end position="65"/>
    </location>
</feature>
<name>A0A1X2HI38_SYNRA</name>
<dbReference type="Proteomes" id="UP000242180">
    <property type="component" value="Unassembled WGS sequence"/>
</dbReference>
<evidence type="ECO:0000313" key="2">
    <source>
        <dbReference type="EMBL" id="ORY98750.1"/>
    </source>
</evidence>
<keyword evidence="3" id="KW-1185">Reference proteome</keyword>